<dbReference type="GO" id="GO:0016740">
    <property type="term" value="F:transferase activity"/>
    <property type="evidence" value="ECO:0007669"/>
    <property type="project" value="UniProtKB-KW"/>
</dbReference>
<name>A0A7C9F7T9_9BACT</name>
<dbReference type="PANTHER" id="PTHR43108">
    <property type="entry name" value="N-ACETYLGLUCOSAMINE-6-SULFATASE FAMILY MEMBER"/>
    <property type="match status" value="1"/>
</dbReference>
<organism evidence="4 5">
    <name type="scientific">Salmonirosea aquatica</name>
    <dbReference type="NCBI Taxonomy" id="2654236"/>
    <lineage>
        <taxon>Bacteria</taxon>
        <taxon>Pseudomonadati</taxon>
        <taxon>Bacteroidota</taxon>
        <taxon>Cytophagia</taxon>
        <taxon>Cytophagales</taxon>
        <taxon>Spirosomataceae</taxon>
        <taxon>Salmonirosea</taxon>
    </lineage>
</organism>
<comment type="similarity">
    <text evidence="1">Belongs to the sulfatase family.</text>
</comment>
<dbReference type="PROSITE" id="PS00149">
    <property type="entry name" value="SULFATASE_2"/>
    <property type="match status" value="1"/>
</dbReference>
<dbReference type="CDD" id="cd16031">
    <property type="entry name" value="G6S_like"/>
    <property type="match status" value="1"/>
</dbReference>
<protein>
    <submittedName>
        <fullName evidence="4">Sulfatase-like hydrolase/transferase</fullName>
    </submittedName>
</protein>
<keyword evidence="4" id="KW-0808">Transferase</keyword>
<accession>A0A7C9F7T9</accession>
<evidence type="ECO:0000313" key="4">
    <source>
        <dbReference type="EMBL" id="MPR35706.1"/>
    </source>
</evidence>
<evidence type="ECO:0000313" key="5">
    <source>
        <dbReference type="Proteomes" id="UP000479293"/>
    </source>
</evidence>
<dbReference type="InterPro" id="IPR032506">
    <property type="entry name" value="SGSH_C"/>
</dbReference>
<proteinExistence type="inferred from homology"/>
<dbReference type="SUPFAM" id="SSF53649">
    <property type="entry name" value="Alkaline phosphatase-like"/>
    <property type="match status" value="1"/>
</dbReference>
<feature type="domain" description="N-sulphoglucosamine sulphohydrolase C-terminal" evidence="3">
    <location>
        <begin position="323"/>
        <end position="485"/>
    </location>
</feature>
<evidence type="ECO:0000259" key="3">
    <source>
        <dbReference type="Pfam" id="PF16347"/>
    </source>
</evidence>
<dbReference type="PANTHER" id="PTHR43108:SF6">
    <property type="entry name" value="N-SULPHOGLUCOSAMINE SULPHOHYDROLASE"/>
    <property type="match status" value="1"/>
</dbReference>
<evidence type="ECO:0000256" key="2">
    <source>
        <dbReference type="ARBA" id="ARBA00022801"/>
    </source>
</evidence>
<comment type="caution">
    <text evidence="4">The sequence shown here is derived from an EMBL/GenBank/DDBJ whole genome shotgun (WGS) entry which is preliminary data.</text>
</comment>
<evidence type="ECO:0000256" key="1">
    <source>
        <dbReference type="ARBA" id="ARBA00008779"/>
    </source>
</evidence>
<dbReference type="GO" id="GO:0016787">
    <property type="term" value="F:hydrolase activity"/>
    <property type="evidence" value="ECO:0007669"/>
    <property type="project" value="UniProtKB-KW"/>
</dbReference>
<dbReference type="InterPro" id="IPR017850">
    <property type="entry name" value="Alkaline_phosphatase_core_sf"/>
</dbReference>
<reference evidence="4 5" key="1">
    <citation type="submission" date="2019-10" db="EMBL/GenBank/DDBJ databases">
        <title>Draft Genome Sequence of Cytophagaceae sp. SJW1-29.</title>
        <authorList>
            <person name="Choi A."/>
        </authorList>
    </citation>
    <scope>NUCLEOTIDE SEQUENCE [LARGE SCALE GENOMIC DNA]</scope>
    <source>
        <strain evidence="4 5">SJW1-29</strain>
    </source>
</reference>
<dbReference type="EMBL" id="WHLY01000002">
    <property type="protein sequence ID" value="MPR35706.1"/>
    <property type="molecule type" value="Genomic_DNA"/>
</dbReference>
<keyword evidence="5" id="KW-1185">Reference proteome</keyword>
<keyword evidence="2 4" id="KW-0378">Hydrolase</keyword>
<dbReference type="Pfam" id="PF16347">
    <property type="entry name" value="SGSH_C"/>
    <property type="match status" value="1"/>
</dbReference>
<dbReference type="Proteomes" id="UP000479293">
    <property type="component" value="Unassembled WGS sequence"/>
</dbReference>
<gene>
    <name evidence="4" type="ORF">GBK04_20710</name>
</gene>
<dbReference type="InterPro" id="IPR024607">
    <property type="entry name" value="Sulfatase_CS"/>
</dbReference>
<dbReference type="Gene3D" id="3.40.720.10">
    <property type="entry name" value="Alkaline Phosphatase, subunit A"/>
    <property type="match status" value="1"/>
</dbReference>
<dbReference type="AlphaFoldDB" id="A0A7C9F7T9"/>
<dbReference type="RefSeq" id="WP_152762996.1">
    <property type="nucleotide sequence ID" value="NZ_WHLY01000002.1"/>
</dbReference>
<sequence>MKYLLLLFLALPGLGFSQKSQKPNILFILSDDHTAQAWGIYGGILQDYVKNDNIRWLADHGVVLENAFCTNSICVPSRAAILTGQYSHRNGVYDLDDALEPDSANFAKLLQEAGYQTAIIGKWHLKKEPTGFDYYLVLPGQGRYWNPILKTRDNWQDGNAGGTEYQGFSADVIADQSIAWLKNRNKDRPFYLSMHFKATHEPYDYPARHQEFLADVELPYPGNFADWGPAPSGRTHDGWPLEILGKRYEAQTGKGYPGNSFSLQGLDSLAARKKTYQKFVKDFLRSGAAIDDNIGRLIAHLRESGELDNTVIIYTADQGYFLGEHGFFDKRFIYEQSLRMPFVISYPRELKAGKRIDDLILNIDFPALFLDFAGVKQPASMQGRSFRENLQGKTPRDWRKDLYYRYWANEPNRPAHFGIRTDRYKLAFFYGQSRTKTERDKMKYPPGWEFYDLRKDPHEDHNAIRDPQYQALIDSMKKRLQTLKQESGDVETNPTIRQLIEQNQ</sequence>